<evidence type="ECO:0000313" key="1">
    <source>
        <dbReference type="EMBL" id="GBC07369.1"/>
    </source>
</evidence>
<keyword evidence="2" id="KW-1185">Reference proteome</keyword>
<organism evidence="1 2">
    <name type="scientific">Rhizophagus clarus</name>
    <dbReference type="NCBI Taxonomy" id="94130"/>
    <lineage>
        <taxon>Eukaryota</taxon>
        <taxon>Fungi</taxon>
        <taxon>Fungi incertae sedis</taxon>
        <taxon>Mucoromycota</taxon>
        <taxon>Glomeromycotina</taxon>
        <taxon>Glomeromycetes</taxon>
        <taxon>Glomerales</taxon>
        <taxon>Glomeraceae</taxon>
        <taxon>Rhizophagus</taxon>
    </lineage>
</organism>
<dbReference type="AlphaFoldDB" id="A0A2Z6SLC9"/>
<reference evidence="1 2" key="1">
    <citation type="submission" date="2017-11" db="EMBL/GenBank/DDBJ databases">
        <title>The genome of Rhizophagus clarus HR1 reveals common genetic basis of auxotrophy among arbuscular mycorrhizal fungi.</title>
        <authorList>
            <person name="Kobayashi Y."/>
        </authorList>
    </citation>
    <scope>NUCLEOTIDE SEQUENCE [LARGE SCALE GENOMIC DNA]</scope>
    <source>
        <strain evidence="1 2">HR1</strain>
    </source>
</reference>
<protein>
    <submittedName>
        <fullName evidence="1">Uncharacterized protein</fullName>
    </submittedName>
</protein>
<dbReference type="Proteomes" id="UP000247702">
    <property type="component" value="Unassembled WGS sequence"/>
</dbReference>
<dbReference type="EMBL" id="BEXD01004139">
    <property type="protein sequence ID" value="GBC07369.1"/>
    <property type="molecule type" value="Genomic_DNA"/>
</dbReference>
<accession>A0A2Z6SLC9</accession>
<sequence length="150" mass="17479">MTFEYSQELTNDYEKLFEIDEGYDVIIYAGNNEKHILEKLQGSDALKHLMIGNELKVQTLILCIQEYLIKQQREYLQQNPLEILKTVYHMLLSQTCTPILSSWIEKKNQSYYSIRNIPYNFNLLYRASMDDNTVAASHANKCDNKGATSL</sequence>
<gene>
    <name evidence="1" type="ORF">RclHR1_07410005</name>
</gene>
<evidence type="ECO:0000313" key="2">
    <source>
        <dbReference type="Proteomes" id="UP000247702"/>
    </source>
</evidence>
<comment type="caution">
    <text evidence="1">The sequence shown here is derived from an EMBL/GenBank/DDBJ whole genome shotgun (WGS) entry which is preliminary data.</text>
</comment>
<proteinExistence type="predicted"/>
<name>A0A2Z6SLC9_9GLOM</name>